<accession>A0A8E2EM95</accession>
<organism evidence="2 3">
    <name type="scientific">Lepidopterella palustris CBS 459.81</name>
    <dbReference type="NCBI Taxonomy" id="1314670"/>
    <lineage>
        <taxon>Eukaryota</taxon>
        <taxon>Fungi</taxon>
        <taxon>Dikarya</taxon>
        <taxon>Ascomycota</taxon>
        <taxon>Pezizomycotina</taxon>
        <taxon>Dothideomycetes</taxon>
        <taxon>Pleosporomycetidae</taxon>
        <taxon>Mytilinidiales</taxon>
        <taxon>Argynnaceae</taxon>
        <taxon>Lepidopterella</taxon>
    </lineage>
</organism>
<dbReference type="SUPFAM" id="SSF81383">
    <property type="entry name" value="F-box domain"/>
    <property type="match status" value="1"/>
</dbReference>
<keyword evidence="3" id="KW-1185">Reference proteome</keyword>
<dbReference type="InterPro" id="IPR001810">
    <property type="entry name" value="F-box_dom"/>
</dbReference>
<evidence type="ECO:0000313" key="3">
    <source>
        <dbReference type="Proteomes" id="UP000250266"/>
    </source>
</evidence>
<dbReference type="PROSITE" id="PS50181">
    <property type="entry name" value="FBOX"/>
    <property type="match status" value="1"/>
</dbReference>
<dbReference type="InterPro" id="IPR036047">
    <property type="entry name" value="F-box-like_dom_sf"/>
</dbReference>
<name>A0A8E2EM95_9PEZI</name>
<reference evidence="2 3" key="1">
    <citation type="journal article" date="2016" name="Nat. Commun.">
        <title>Ectomycorrhizal ecology is imprinted in the genome of the dominant symbiotic fungus Cenococcum geophilum.</title>
        <authorList>
            <consortium name="DOE Joint Genome Institute"/>
            <person name="Peter M."/>
            <person name="Kohler A."/>
            <person name="Ohm R.A."/>
            <person name="Kuo A."/>
            <person name="Krutzmann J."/>
            <person name="Morin E."/>
            <person name="Arend M."/>
            <person name="Barry K.W."/>
            <person name="Binder M."/>
            <person name="Choi C."/>
            <person name="Clum A."/>
            <person name="Copeland A."/>
            <person name="Grisel N."/>
            <person name="Haridas S."/>
            <person name="Kipfer T."/>
            <person name="LaButti K."/>
            <person name="Lindquist E."/>
            <person name="Lipzen A."/>
            <person name="Maire R."/>
            <person name="Meier B."/>
            <person name="Mihaltcheva S."/>
            <person name="Molinier V."/>
            <person name="Murat C."/>
            <person name="Poggeler S."/>
            <person name="Quandt C.A."/>
            <person name="Sperisen C."/>
            <person name="Tritt A."/>
            <person name="Tisserant E."/>
            <person name="Crous P.W."/>
            <person name="Henrissat B."/>
            <person name="Nehls U."/>
            <person name="Egli S."/>
            <person name="Spatafora J.W."/>
            <person name="Grigoriev I.V."/>
            <person name="Martin F.M."/>
        </authorList>
    </citation>
    <scope>NUCLEOTIDE SEQUENCE [LARGE SCALE GENOMIC DNA]</scope>
    <source>
        <strain evidence="2 3">CBS 459.81</strain>
    </source>
</reference>
<dbReference type="CDD" id="cd09917">
    <property type="entry name" value="F-box_SF"/>
    <property type="match status" value="1"/>
</dbReference>
<dbReference type="OrthoDB" id="5304354at2759"/>
<protein>
    <recommendedName>
        <fullName evidence="1">F-box domain-containing protein</fullName>
    </recommendedName>
</protein>
<proteinExistence type="predicted"/>
<evidence type="ECO:0000313" key="2">
    <source>
        <dbReference type="EMBL" id="OCK86113.1"/>
    </source>
</evidence>
<dbReference type="Proteomes" id="UP000250266">
    <property type="component" value="Unassembled WGS sequence"/>
</dbReference>
<feature type="domain" description="F-box" evidence="1">
    <location>
        <begin position="62"/>
        <end position="113"/>
    </location>
</feature>
<dbReference type="Pfam" id="PF00646">
    <property type="entry name" value="F-box"/>
    <property type="match status" value="1"/>
</dbReference>
<dbReference type="AlphaFoldDB" id="A0A8E2EM95"/>
<evidence type="ECO:0000259" key="1">
    <source>
        <dbReference type="PROSITE" id="PS50181"/>
    </source>
</evidence>
<sequence length="524" mass="57915">MVPDCRPAKNFAEGRASAGAWQVKGYKNPPHASAVICSALLCSALLCSALLCSALPQSPHSMANLSSLPAELLLSVIEYVMPDDLFNFSITCRQLWQLAEGPIKEHKALLSQYGAVAFSYEPEGHTVWNILRAVVQNPRIAYYVHSIDMIESRNLYWDPSVTMSDEVQPTTLRPPAEQIELFKALVSQSEFLPKYSGQVGEVGVYTAIKNGSEGPIVALLLPLLLNLKEVIYVDSGDTEWLLCTLEKIAAAHATPNPPLAFRNLTTVSISHWDSEMCISYEWVRFFIAMPSMRTLTGHMVGGDVENTGAENKPTLARSQIKSLELGYSAVSSAAMAEVLSGIDALQTFEYANGGVTVDYADYDPHGILAALLKYASHSLEVLALSDEWDTDDDNQSSWVSLAGFQKLRSLFIDWDDLVRDTNEGDEENSDVDKALSQGFFTIEDDRNNDVRLVDRLPSSLKHLSLSKCRENELDMLVKMLEEKNERLPKLKTLRVRITGGSGLGKSEELAEAAKRVGVKYEQCR</sequence>
<dbReference type="EMBL" id="KV744809">
    <property type="protein sequence ID" value="OCK86113.1"/>
    <property type="molecule type" value="Genomic_DNA"/>
</dbReference>
<gene>
    <name evidence="2" type="ORF">K432DRAFT_465664</name>
</gene>